<sequence>MCYTHKRVGAYVRRSISCFRPKITHLYSALAVLSFMHPAPASAQVSLQEAVLTATANDPGVEALRQEVAIKAVDIEAARDAYFPSISLSGETSSADDDDNGLTLSVTQVLMDWGKTKAEIEETSQARVQAMSDLKMAVEDLSFEIAGFFLDVEVLDRKIAYTKEYMTFARRLAKQAQDRGRAGLSDNSEVARARLEIARADEQMAQLLANRQIALAQLEYLVGTPISDVSRPPDIGFSSHYGMPEKIRAAIRLAPEYISARASVAEAEAGVKSAKVQRFPTINLQAQALLDMNGDTETAIGISTGIDLNSRGFGQRQIQSAMLKVESAKASLNGVERELMNTASSALQRLSLLRQSEQSKALQLAESEKVLATYEQQFVAGRREILDLLTTGRDLYDAQIDEIDTYDERKRTAYEAAKDLGVLGTMLSVRPVLQ</sequence>
<dbReference type="GO" id="GO:0009279">
    <property type="term" value="C:cell outer membrane"/>
    <property type="evidence" value="ECO:0007669"/>
    <property type="project" value="UniProtKB-SubCell"/>
</dbReference>
<protein>
    <submittedName>
        <fullName evidence="10">Outer membrane protein, adhesin transport system</fullName>
    </submittedName>
</protein>
<dbReference type="Gene3D" id="1.20.1600.10">
    <property type="entry name" value="Outer membrane efflux proteins (OEP)"/>
    <property type="match status" value="1"/>
</dbReference>
<keyword evidence="3" id="KW-0813">Transport</keyword>
<keyword evidence="7" id="KW-0998">Cell outer membrane</keyword>
<keyword evidence="5" id="KW-0812">Transmembrane</keyword>
<reference evidence="10 11" key="1">
    <citation type="submission" date="2016-10" db="EMBL/GenBank/DDBJ databases">
        <authorList>
            <person name="de Groot N.N."/>
        </authorList>
    </citation>
    <scope>NUCLEOTIDE SEQUENCE [LARGE SCALE GENOMIC DNA]</scope>
    <source>
        <strain evidence="10 11">CGMCC 1.8891</strain>
    </source>
</reference>
<dbReference type="InterPro" id="IPR051906">
    <property type="entry name" value="TolC-like"/>
</dbReference>
<evidence type="ECO:0000256" key="7">
    <source>
        <dbReference type="ARBA" id="ARBA00023237"/>
    </source>
</evidence>
<comment type="subcellular location">
    <subcellularLocation>
        <location evidence="1">Cell outer membrane</location>
    </subcellularLocation>
</comment>
<evidence type="ECO:0000256" key="6">
    <source>
        <dbReference type="ARBA" id="ARBA00023136"/>
    </source>
</evidence>
<name>A0A1I3QNM3_9RHOB</name>
<proteinExistence type="inferred from homology"/>
<feature type="signal peptide" evidence="9">
    <location>
        <begin position="1"/>
        <end position="43"/>
    </location>
</feature>
<dbReference type="InterPro" id="IPR003423">
    <property type="entry name" value="OMP_efflux"/>
</dbReference>
<dbReference type="Proteomes" id="UP000183299">
    <property type="component" value="Unassembled WGS sequence"/>
</dbReference>
<evidence type="ECO:0000313" key="10">
    <source>
        <dbReference type="EMBL" id="SFJ34861.1"/>
    </source>
</evidence>
<evidence type="ECO:0000256" key="1">
    <source>
        <dbReference type="ARBA" id="ARBA00004442"/>
    </source>
</evidence>
<dbReference type="SUPFAM" id="SSF56954">
    <property type="entry name" value="Outer membrane efflux proteins (OEP)"/>
    <property type="match status" value="1"/>
</dbReference>
<feature type="chain" id="PRO_5010354487" evidence="9">
    <location>
        <begin position="44"/>
        <end position="434"/>
    </location>
</feature>
<evidence type="ECO:0000256" key="5">
    <source>
        <dbReference type="ARBA" id="ARBA00022692"/>
    </source>
</evidence>
<evidence type="ECO:0000313" key="11">
    <source>
        <dbReference type="Proteomes" id="UP000183299"/>
    </source>
</evidence>
<dbReference type="EMBL" id="FORY01000004">
    <property type="protein sequence ID" value="SFJ34861.1"/>
    <property type="molecule type" value="Genomic_DNA"/>
</dbReference>
<evidence type="ECO:0000256" key="3">
    <source>
        <dbReference type="ARBA" id="ARBA00022448"/>
    </source>
</evidence>
<keyword evidence="11" id="KW-1185">Reference proteome</keyword>
<dbReference type="PANTHER" id="PTHR30026:SF22">
    <property type="entry name" value="OUTER MEMBRANE EFFLUX PROTEIN"/>
    <property type="match status" value="1"/>
</dbReference>
<organism evidence="10 11">
    <name type="scientific">Celeribacter halophilus</name>
    <dbReference type="NCBI Taxonomy" id="576117"/>
    <lineage>
        <taxon>Bacteria</taxon>
        <taxon>Pseudomonadati</taxon>
        <taxon>Pseudomonadota</taxon>
        <taxon>Alphaproteobacteria</taxon>
        <taxon>Rhodobacterales</taxon>
        <taxon>Roseobacteraceae</taxon>
        <taxon>Celeribacter</taxon>
    </lineage>
</organism>
<evidence type="ECO:0000256" key="8">
    <source>
        <dbReference type="SAM" id="Coils"/>
    </source>
</evidence>
<dbReference type="STRING" id="576117.SAMN04488138_10411"/>
<gene>
    <name evidence="10" type="ORF">SAMN04488138_10411</name>
</gene>
<dbReference type="PANTHER" id="PTHR30026">
    <property type="entry name" value="OUTER MEMBRANE PROTEIN TOLC"/>
    <property type="match status" value="1"/>
</dbReference>
<comment type="similarity">
    <text evidence="2">Belongs to the outer membrane factor (OMF) (TC 1.B.17) family.</text>
</comment>
<dbReference type="Pfam" id="PF02321">
    <property type="entry name" value="OEP"/>
    <property type="match status" value="2"/>
</dbReference>
<dbReference type="GO" id="GO:1990281">
    <property type="term" value="C:efflux pump complex"/>
    <property type="evidence" value="ECO:0007669"/>
    <property type="project" value="TreeGrafter"/>
</dbReference>
<evidence type="ECO:0000256" key="4">
    <source>
        <dbReference type="ARBA" id="ARBA00022452"/>
    </source>
</evidence>
<keyword evidence="8" id="KW-0175">Coiled coil</keyword>
<dbReference type="AlphaFoldDB" id="A0A1I3QNM3"/>
<dbReference type="GO" id="GO:0015288">
    <property type="term" value="F:porin activity"/>
    <property type="evidence" value="ECO:0007669"/>
    <property type="project" value="TreeGrafter"/>
</dbReference>
<keyword evidence="9" id="KW-0732">Signal</keyword>
<keyword evidence="4" id="KW-1134">Transmembrane beta strand</keyword>
<keyword evidence="6" id="KW-0472">Membrane</keyword>
<accession>A0A1I3QNM3</accession>
<dbReference type="GO" id="GO:0015562">
    <property type="term" value="F:efflux transmembrane transporter activity"/>
    <property type="evidence" value="ECO:0007669"/>
    <property type="project" value="InterPro"/>
</dbReference>
<feature type="coiled-coil region" evidence="8">
    <location>
        <begin position="190"/>
        <end position="217"/>
    </location>
</feature>
<evidence type="ECO:0000256" key="2">
    <source>
        <dbReference type="ARBA" id="ARBA00007613"/>
    </source>
</evidence>
<evidence type="ECO:0000256" key="9">
    <source>
        <dbReference type="SAM" id="SignalP"/>
    </source>
</evidence>